<evidence type="ECO:0008006" key="3">
    <source>
        <dbReference type="Google" id="ProtNLM"/>
    </source>
</evidence>
<sequence>MTSDLITRLSKLDAPDREVDGLIAETFGFPQEVFGESFGTYDVDGPEMHYDAATWSGNGKSWSAPFFTASVDAAIALAKRVCDPAWIRIDEWYMGEEKPAVAAILLKPTPNETFGGKGANQSIALLIALLRAKEASNAE</sequence>
<name>A6WVD2_BRUA4</name>
<dbReference type="STRING" id="439375.Oant_0205"/>
<dbReference type="AlphaFoldDB" id="A6WVD2"/>
<dbReference type="EMBL" id="CP000758">
    <property type="protein sequence ID" value="ABS12936.1"/>
    <property type="molecule type" value="Genomic_DNA"/>
</dbReference>
<dbReference type="Proteomes" id="UP000002301">
    <property type="component" value="Chromosome 1"/>
</dbReference>
<dbReference type="RefSeq" id="WP_011982395.1">
    <property type="nucleotide sequence ID" value="NC_009667.1"/>
</dbReference>
<evidence type="ECO:0000313" key="2">
    <source>
        <dbReference type="Proteomes" id="UP000002301"/>
    </source>
</evidence>
<gene>
    <name evidence="1" type="ordered locus">Oant_0205</name>
</gene>
<keyword evidence="2" id="KW-1185">Reference proteome</keyword>
<dbReference type="HOGENOM" id="CLU_1843076_0_0_5"/>
<dbReference type="PATRIC" id="fig|439375.7.peg.218"/>
<organism evidence="1 2">
    <name type="scientific">Brucella anthropi (strain ATCC 49188 / DSM 6882 / CCUG 24695 / JCM 21032 / LMG 3331 / NBRC 15819 / NCTC 12168 / Alc 37)</name>
    <name type="common">Ochrobactrum anthropi</name>
    <dbReference type="NCBI Taxonomy" id="439375"/>
    <lineage>
        <taxon>Bacteria</taxon>
        <taxon>Pseudomonadati</taxon>
        <taxon>Pseudomonadota</taxon>
        <taxon>Alphaproteobacteria</taxon>
        <taxon>Hyphomicrobiales</taxon>
        <taxon>Brucellaceae</taxon>
        <taxon>Brucella/Ochrobactrum group</taxon>
        <taxon>Brucella</taxon>
    </lineage>
</organism>
<proteinExistence type="predicted"/>
<accession>A6WVD2</accession>
<evidence type="ECO:0000313" key="1">
    <source>
        <dbReference type="EMBL" id="ABS12936.1"/>
    </source>
</evidence>
<protein>
    <recommendedName>
        <fullName evidence="3">Phage ABA sandwich domain-containing protein</fullName>
    </recommendedName>
</protein>
<dbReference type="KEGG" id="oan:Oant_0205"/>
<reference evidence="1 2" key="1">
    <citation type="journal article" date="2011" name="J. Bacteriol.">
        <title>Genome of Ochrobactrum anthropi ATCC 49188 T, a versatile opportunistic pathogen and symbiont of several eukaryotic hosts.</title>
        <authorList>
            <person name="Chain P.S."/>
            <person name="Lang D.M."/>
            <person name="Comerci D.J."/>
            <person name="Malfatti S.A."/>
            <person name="Vergez L.M."/>
            <person name="Shin M."/>
            <person name="Ugalde R.A."/>
            <person name="Garcia E."/>
            <person name="Tolmasky M.E."/>
        </authorList>
    </citation>
    <scope>NUCLEOTIDE SEQUENCE [LARGE SCALE GENOMIC DNA]</scope>
    <source>
        <strain evidence="2">ATCC 49188 / DSM 6882 / CCUG 24695 / JCM 21032 / LMG 3331 / NBRC 15819 / NCTC 12168 / Alc 37</strain>
    </source>
</reference>